<dbReference type="InterPro" id="IPR036633">
    <property type="entry name" value="Prn/Lys/Arg_de-COase_C_sf"/>
</dbReference>
<dbReference type="Proteomes" id="UP001589836">
    <property type="component" value="Unassembled WGS sequence"/>
</dbReference>
<feature type="domain" description="Orn/Lys/Arg decarboxylases family 1 pyridoxal-P attachment site" evidence="6">
    <location>
        <begin position="6"/>
        <end position="295"/>
    </location>
</feature>
<proteinExistence type="inferred from homology"/>
<dbReference type="InterPro" id="IPR015421">
    <property type="entry name" value="PyrdxlP-dep_Trfase_major"/>
</dbReference>
<protein>
    <submittedName>
        <fullName evidence="8">Aminotransferase class I/II-fold pyridoxal phosphate-dependent enzyme</fullName>
    </submittedName>
</protein>
<dbReference type="InterPro" id="IPR008286">
    <property type="entry name" value="Prn/Lys/Arg_de-COase_C"/>
</dbReference>
<gene>
    <name evidence="8" type="ORF">ACFFGV_19030</name>
</gene>
<keyword evidence="9" id="KW-1185">Reference proteome</keyword>
<evidence type="ECO:0000259" key="6">
    <source>
        <dbReference type="Pfam" id="PF01276"/>
    </source>
</evidence>
<evidence type="ECO:0000256" key="1">
    <source>
        <dbReference type="ARBA" id="ARBA00001933"/>
    </source>
</evidence>
<dbReference type="InterPro" id="IPR000310">
    <property type="entry name" value="Orn/Lys/Arg_deCO2ase_major_dom"/>
</dbReference>
<evidence type="ECO:0000256" key="4">
    <source>
        <dbReference type="ARBA" id="ARBA00022898"/>
    </source>
</evidence>
<feature type="domain" description="Orn/Lys/Arg decarboxylase C-terminal" evidence="7">
    <location>
        <begin position="374"/>
        <end position="450"/>
    </location>
</feature>
<evidence type="ECO:0000256" key="2">
    <source>
        <dbReference type="ARBA" id="ARBA00010671"/>
    </source>
</evidence>
<keyword evidence="5" id="KW-0456">Lyase</keyword>
<evidence type="ECO:0000256" key="5">
    <source>
        <dbReference type="ARBA" id="ARBA00023239"/>
    </source>
</evidence>
<dbReference type="SUPFAM" id="SSF55904">
    <property type="entry name" value="Ornithine decarboxylase C-terminal domain"/>
    <property type="match status" value="1"/>
</dbReference>
<comment type="similarity">
    <text evidence="2">Belongs to the Orn/Lys/Arg decarboxylase class-I family.</text>
</comment>
<keyword evidence="8" id="KW-0032">Aminotransferase</keyword>
<evidence type="ECO:0000313" key="8">
    <source>
        <dbReference type="EMBL" id="MFC0525676.1"/>
    </source>
</evidence>
<dbReference type="SUPFAM" id="SSF53383">
    <property type="entry name" value="PLP-dependent transferases"/>
    <property type="match status" value="1"/>
</dbReference>
<organism evidence="8 9">
    <name type="scientific">Pontibacillus salicampi</name>
    <dbReference type="NCBI Taxonomy" id="1449801"/>
    <lineage>
        <taxon>Bacteria</taxon>
        <taxon>Bacillati</taxon>
        <taxon>Bacillota</taxon>
        <taxon>Bacilli</taxon>
        <taxon>Bacillales</taxon>
        <taxon>Bacillaceae</taxon>
        <taxon>Pontibacillus</taxon>
    </lineage>
</organism>
<comment type="cofactor">
    <cofactor evidence="1">
        <name>pyridoxal 5'-phosphate</name>
        <dbReference type="ChEBI" id="CHEBI:597326"/>
    </cofactor>
</comment>
<comment type="caution">
    <text evidence="8">The sequence shown here is derived from an EMBL/GenBank/DDBJ whole genome shotgun (WGS) entry which is preliminary data.</text>
</comment>
<evidence type="ECO:0000259" key="7">
    <source>
        <dbReference type="Pfam" id="PF03711"/>
    </source>
</evidence>
<dbReference type="Gene3D" id="3.40.640.10">
    <property type="entry name" value="Type I PLP-dependent aspartate aminotransferase-like (Major domain)"/>
    <property type="match status" value="1"/>
</dbReference>
<sequence>MNQRHTPLFDAIQSHHQRQPVSMHVPGHKNGRVFPEKGRAFFETMLSIDYTELTNLDDLHEPEGCIKEAQELAAQWFGARESFFLIGGSTVGNLAMILAVHQRGKPIIVQRDCHKSVMHGLELAGALPVFVAPSYDSSVDIDGTLSAMEAYPDASGVVLTYPTYFGHTYHLERIIKRAKELNILVLVDEAHGVHFSHSDVLPPSALELGADVVVQSAHKMAPSMTMGSYLHIAQQAGMSIRNKLANYLQMVQSSSPSYPIMASLDLARYYLANVTKEALLKSILSVSQFREGLAKISIWDVAPCRAKDDPFKVTIRVKDWYDAQEIASILEAKGFYPELVYQQSILLLFGLEGISNVEGYIQIFQEVEQEVTAHRNTQRATIEAVSMFEGIPYQKAAYHYLQLSEMETEFVLWHEVENRIACNHIIPYPPGIPLIMKGERVTKQQVDVLHTLLKQRIHIQTNEASLEEGMHVYRERR</sequence>
<dbReference type="Gene3D" id="3.90.105.10">
    <property type="entry name" value="Molybdopterin biosynthesis moea protein, domain 2"/>
    <property type="match status" value="1"/>
</dbReference>
<keyword evidence="4" id="KW-0663">Pyridoxal phosphate</keyword>
<dbReference type="InterPro" id="IPR015424">
    <property type="entry name" value="PyrdxlP-dep_Trfase"/>
</dbReference>
<dbReference type="Pfam" id="PF03711">
    <property type="entry name" value="OKR_DC_1_C"/>
    <property type="match status" value="1"/>
</dbReference>
<keyword evidence="8" id="KW-0808">Transferase</keyword>
<dbReference type="EMBL" id="JBHLTP010000020">
    <property type="protein sequence ID" value="MFC0525676.1"/>
    <property type="molecule type" value="Genomic_DNA"/>
</dbReference>
<name>A0ABV6LTC5_9BACI</name>
<dbReference type="PANTHER" id="PTHR43277">
    <property type="entry name" value="ARGININE DECARBOXYLASE"/>
    <property type="match status" value="1"/>
</dbReference>
<dbReference type="Pfam" id="PF01276">
    <property type="entry name" value="OKR_DC_1"/>
    <property type="match status" value="1"/>
</dbReference>
<keyword evidence="3" id="KW-0210">Decarboxylase</keyword>
<accession>A0ABV6LTC5</accession>
<dbReference type="PANTHER" id="PTHR43277:SF3">
    <property type="entry name" value="DECARBOXYLASE, PUTATIVE-RELATED"/>
    <property type="match status" value="1"/>
</dbReference>
<dbReference type="RefSeq" id="WP_377351256.1">
    <property type="nucleotide sequence ID" value="NZ_JBHLTP010000020.1"/>
</dbReference>
<reference evidence="8 9" key="1">
    <citation type="submission" date="2024-09" db="EMBL/GenBank/DDBJ databases">
        <authorList>
            <person name="Sun Q."/>
            <person name="Mori K."/>
        </authorList>
    </citation>
    <scope>NUCLEOTIDE SEQUENCE [LARGE SCALE GENOMIC DNA]</scope>
    <source>
        <strain evidence="8 9">NCAIM B.02529</strain>
    </source>
</reference>
<evidence type="ECO:0000313" key="9">
    <source>
        <dbReference type="Proteomes" id="UP001589836"/>
    </source>
</evidence>
<dbReference type="InterPro" id="IPR052357">
    <property type="entry name" value="Orn_Lys_Arg_decarboxylase-I"/>
</dbReference>
<dbReference type="GO" id="GO:0008483">
    <property type="term" value="F:transaminase activity"/>
    <property type="evidence" value="ECO:0007669"/>
    <property type="project" value="UniProtKB-KW"/>
</dbReference>
<evidence type="ECO:0000256" key="3">
    <source>
        <dbReference type="ARBA" id="ARBA00022793"/>
    </source>
</evidence>